<feature type="region of interest" description="Disordered" evidence="1">
    <location>
        <begin position="303"/>
        <end position="333"/>
    </location>
</feature>
<dbReference type="STRING" id="1076872.G8ZNF6"/>
<sequence length="333" mass="37941">MINSATNLSHPTEGEPKHRFTSKISSPTKRTLNNKNYLAEDAPAYHFKPNLEEELNDKLKISSLEVPADFKKDENLEPLPQRQQGFPNRNYKNILETNGMPLRHGYPYQPRHDTISSAPDYRTRLSPTKNSKATNSKSRNPRCKEKNDASQVPTLNKLEKDKIIASRYFSPPIDLRKMKRADGKLRPIIYVTSSGSKNLTNSKIYRLTVPLMTCDESHQVVRDEIENNRHRYRQTQPLHRNQAPADDFGETVPNLRNTKKTATLRRPLLAGSSLNDSFDLSFDGKALDRSDIFRMVDSFSVAQSDDEPEEDNNNSSNLHSKNVLPAEMTSSAF</sequence>
<reference evidence="2 3" key="1">
    <citation type="journal article" date="2011" name="Proc. Natl. Acad. Sci. U.S.A.">
        <title>Evolutionary erosion of yeast sex chromosomes by mating-type switching accidents.</title>
        <authorList>
            <person name="Gordon J.L."/>
            <person name="Armisen D."/>
            <person name="Proux-Wera E."/>
            <person name="Oheigeartaigh S.S."/>
            <person name="Byrne K.P."/>
            <person name="Wolfe K.H."/>
        </authorList>
    </citation>
    <scope>NUCLEOTIDE SEQUENCE [LARGE SCALE GENOMIC DNA]</scope>
    <source>
        <strain evidence="3">ATCC 10662 / CBS 1146 / NBRC 0425 / NCYC 2629 / NRRL Y-866</strain>
    </source>
</reference>
<dbReference type="HOGENOM" id="CLU_834666_0_0_1"/>
<gene>
    <name evidence="2" type="primary">TDEL0B00210</name>
    <name evidence="2" type="ORF">TDEL_0B00210</name>
</gene>
<dbReference type="Proteomes" id="UP000005627">
    <property type="component" value="Chromosome 2"/>
</dbReference>
<dbReference type="EMBL" id="HE616743">
    <property type="protein sequence ID" value="CCE90150.1"/>
    <property type="molecule type" value="Genomic_DNA"/>
</dbReference>
<dbReference type="eggNOG" id="ENOG502S8CK">
    <property type="taxonomic scope" value="Eukaryota"/>
</dbReference>
<evidence type="ECO:0000313" key="2">
    <source>
        <dbReference type="EMBL" id="CCE90150.1"/>
    </source>
</evidence>
<dbReference type="GeneID" id="11503304"/>
<dbReference type="OrthoDB" id="3980759at2759"/>
<dbReference type="RefSeq" id="XP_003679361.1">
    <property type="nucleotide sequence ID" value="XM_003679313.1"/>
</dbReference>
<dbReference type="AlphaFoldDB" id="G8ZNF6"/>
<keyword evidence="3" id="KW-1185">Reference proteome</keyword>
<dbReference type="FunCoup" id="G8ZNF6">
    <property type="interactions" value="43"/>
</dbReference>
<dbReference type="InParanoid" id="G8ZNF6"/>
<evidence type="ECO:0000256" key="1">
    <source>
        <dbReference type="SAM" id="MobiDB-lite"/>
    </source>
</evidence>
<feature type="compositionally biased region" description="Polar residues" evidence="1">
    <location>
        <begin position="1"/>
        <end position="10"/>
    </location>
</feature>
<evidence type="ECO:0000313" key="3">
    <source>
        <dbReference type="Proteomes" id="UP000005627"/>
    </source>
</evidence>
<protein>
    <submittedName>
        <fullName evidence="2">Uncharacterized protein</fullName>
    </submittedName>
</protein>
<accession>G8ZNF6</accession>
<feature type="compositionally biased region" description="Polar residues" evidence="1">
    <location>
        <begin position="125"/>
        <end position="138"/>
    </location>
</feature>
<organism evidence="2 3">
    <name type="scientific">Torulaspora delbrueckii</name>
    <name type="common">Yeast</name>
    <name type="synonym">Candida colliculosa</name>
    <dbReference type="NCBI Taxonomy" id="4950"/>
    <lineage>
        <taxon>Eukaryota</taxon>
        <taxon>Fungi</taxon>
        <taxon>Dikarya</taxon>
        <taxon>Ascomycota</taxon>
        <taxon>Saccharomycotina</taxon>
        <taxon>Saccharomycetes</taxon>
        <taxon>Saccharomycetales</taxon>
        <taxon>Saccharomycetaceae</taxon>
        <taxon>Torulaspora</taxon>
    </lineage>
</organism>
<dbReference type="KEGG" id="tdl:TDEL_0B00210"/>
<feature type="region of interest" description="Disordered" evidence="1">
    <location>
        <begin position="98"/>
        <end position="155"/>
    </location>
</feature>
<proteinExistence type="predicted"/>
<feature type="region of interest" description="Disordered" evidence="1">
    <location>
        <begin position="1"/>
        <end position="29"/>
    </location>
</feature>
<name>G8ZNF6_TORDE</name>